<proteinExistence type="predicted"/>
<dbReference type="Proteomes" id="UP000192468">
    <property type="component" value="Unassembled WGS sequence"/>
</dbReference>
<dbReference type="RefSeq" id="WP_176212739.1">
    <property type="nucleotide sequence ID" value="NZ_FWXH01000023.1"/>
</dbReference>
<protein>
    <submittedName>
        <fullName evidence="1">Uncharacterized protein</fullName>
    </submittedName>
</protein>
<sequence>MNCNSNFEDELKRLCNDTINLLAKAKTKEIINELEFNELTLKKFYLLKGFDQFLDL</sequence>
<reference evidence="1 2" key="1">
    <citation type="submission" date="2017-04" db="EMBL/GenBank/DDBJ databases">
        <authorList>
            <person name="Afonso C.L."/>
            <person name="Miller P.J."/>
            <person name="Scott M.A."/>
            <person name="Spackman E."/>
            <person name="Goraichik I."/>
            <person name="Dimitrov K.M."/>
            <person name="Suarez D.L."/>
            <person name="Swayne D.E."/>
        </authorList>
    </citation>
    <scope>NUCLEOTIDE SEQUENCE [LARGE SCALE GENOMIC DNA]</scope>
    <source>
        <strain evidence="1 2">DSM 12555</strain>
    </source>
</reference>
<evidence type="ECO:0000313" key="1">
    <source>
        <dbReference type="EMBL" id="SMC28274.1"/>
    </source>
</evidence>
<name>A0A1W1XWQ7_9CLOT</name>
<evidence type="ECO:0000313" key="2">
    <source>
        <dbReference type="Proteomes" id="UP000192468"/>
    </source>
</evidence>
<dbReference type="EMBL" id="FWXH01000023">
    <property type="protein sequence ID" value="SMC28274.1"/>
    <property type="molecule type" value="Genomic_DNA"/>
</dbReference>
<gene>
    <name evidence="1" type="ORF">SAMN02745134_03450</name>
</gene>
<accession>A0A1W1XWQ7</accession>
<organism evidence="1 2">
    <name type="scientific">Clostridium acidisoli DSM 12555</name>
    <dbReference type="NCBI Taxonomy" id="1121291"/>
    <lineage>
        <taxon>Bacteria</taxon>
        <taxon>Bacillati</taxon>
        <taxon>Bacillota</taxon>
        <taxon>Clostridia</taxon>
        <taxon>Eubacteriales</taxon>
        <taxon>Clostridiaceae</taxon>
        <taxon>Clostridium</taxon>
    </lineage>
</organism>
<keyword evidence="2" id="KW-1185">Reference proteome</keyword>
<dbReference type="AlphaFoldDB" id="A0A1W1XWQ7"/>